<keyword evidence="1" id="KW-0808">Transferase</keyword>
<protein>
    <recommendedName>
        <fullName evidence="4">N-acetyltransferase domain-containing protein</fullName>
    </recommendedName>
</protein>
<dbReference type="Proteomes" id="UP000887226">
    <property type="component" value="Unassembled WGS sequence"/>
</dbReference>
<evidence type="ECO:0000313" key="5">
    <source>
        <dbReference type="EMBL" id="KAG9241876.1"/>
    </source>
</evidence>
<dbReference type="Gene3D" id="3.40.630.30">
    <property type="match status" value="1"/>
</dbReference>
<keyword evidence="6" id="KW-1185">Reference proteome</keyword>
<dbReference type="GO" id="GO:0016747">
    <property type="term" value="F:acyltransferase activity, transferring groups other than amino-acyl groups"/>
    <property type="evidence" value="ECO:0007669"/>
    <property type="project" value="InterPro"/>
</dbReference>
<dbReference type="AlphaFoldDB" id="A0A9P8CE24"/>
<dbReference type="InterPro" id="IPR000182">
    <property type="entry name" value="GNAT_dom"/>
</dbReference>
<dbReference type="OrthoDB" id="47374at2759"/>
<feature type="domain" description="N-acetyltransferase" evidence="4">
    <location>
        <begin position="91"/>
        <end position="259"/>
    </location>
</feature>
<evidence type="ECO:0000259" key="4">
    <source>
        <dbReference type="PROSITE" id="PS51186"/>
    </source>
</evidence>
<dbReference type="CDD" id="cd04301">
    <property type="entry name" value="NAT_SF"/>
    <property type="match status" value="1"/>
</dbReference>
<dbReference type="Pfam" id="PF00583">
    <property type="entry name" value="Acetyltransf_1"/>
    <property type="match status" value="1"/>
</dbReference>
<feature type="compositionally biased region" description="Polar residues" evidence="3">
    <location>
        <begin position="1"/>
        <end position="14"/>
    </location>
</feature>
<feature type="region of interest" description="Disordered" evidence="3">
    <location>
        <begin position="323"/>
        <end position="362"/>
    </location>
</feature>
<dbReference type="PANTHER" id="PTHR42919:SF8">
    <property type="entry name" value="N-ALPHA-ACETYLTRANSFERASE 50"/>
    <property type="match status" value="1"/>
</dbReference>
<dbReference type="InterPro" id="IPR051556">
    <property type="entry name" value="N-term/lysine_N-AcTrnsfr"/>
</dbReference>
<dbReference type="EMBL" id="MU254144">
    <property type="protein sequence ID" value="KAG9241876.1"/>
    <property type="molecule type" value="Genomic_DNA"/>
</dbReference>
<gene>
    <name evidence="5" type="ORF">BJ878DRAFT_204102</name>
</gene>
<feature type="compositionally biased region" description="Low complexity" evidence="3">
    <location>
        <begin position="31"/>
        <end position="40"/>
    </location>
</feature>
<name>A0A9P8CE24_9HELO</name>
<proteinExistence type="predicted"/>
<evidence type="ECO:0000256" key="2">
    <source>
        <dbReference type="ARBA" id="ARBA00023315"/>
    </source>
</evidence>
<keyword evidence="2" id="KW-0012">Acyltransferase</keyword>
<dbReference type="InterPro" id="IPR016181">
    <property type="entry name" value="Acyl_CoA_acyltransferase"/>
</dbReference>
<sequence>MDSSSAKPPNTRLGQASIRAFFQPRTPQYATPPATTVSSPLSPPPPPILSSFAKLIPTSISVDNDDQIRDNEDGVIIEPSHYPAPTPSPHAQIWPIEQENILPLRRINSLLLEIAYPDSFYKNILTSSHSFSRVIIWNQTSSTVIGGIVCRIDPAFSSGADGKSIAVEGNHDIYLQSLALLSPYRGKGLAAAALQDVVTYAARQDKINIRQLYAHVWTKNEDGLKWYASRGFMRDEHIIPGYYSRLNPDTAYLLRRPLKPSDHMAAQVSVPATEQNNALRPEEKAREGDLQVRPGGMIHTKSFQDRRPDMEWNDLPQDVLRTSILKPTSDAGVANSGSSSRSGVEGKSVKKKRQYPAAAFNA</sequence>
<dbReference type="PANTHER" id="PTHR42919">
    <property type="entry name" value="N-ALPHA-ACETYLTRANSFERASE"/>
    <property type="match status" value="1"/>
</dbReference>
<dbReference type="GO" id="GO:0031415">
    <property type="term" value="C:NatA complex"/>
    <property type="evidence" value="ECO:0007669"/>
    <property type="project" value="TreeGrafter"/>
</dbReference>
<reference evidence="5" key="1">
    <citation type="journal article" date="2021" name="IMA Fungus">
        <title>Genomic characterization of three marine fungi, including Emericellopsis atlantica sp. nov. with signatures of a generalist lifestyle and marine biomass degradation.</title>
        <authorList>
            <person name="Hagestad O.C."/>
            <person name="Hou L."/>
            <person name="Andersen J.H."/>
            <person name="Hansen E.H."/>
            <person name="Altermark B."/>
            <person name="Li C."/>
            <person name="Kuhnert E."/>
            <person name="Cox R.J."/>
            <person name="Crous P.W."/>
            <person name="Spatafora J.W."/>
            <person name="Lail K."/>
            <person name="Amirebrahimi M."/>
            <person name="Lipzen A."/>
            <person name="Pangilinan J."/>
            <person name="Andreopoulos W."/>
            <person name="Hayes R.D."/>
            <person name="Ng V."/>
            <person name="Grigoriev I.V."/>
            <person name="Jackson S.A."/>
            <person name="Sutton T.D.S."/>
            <person name="Dobson A.D.W."/>
            <person name="Rama T."/>
        </authorList>
    </citation>
    <scope>NUCLEOTIDE SEQUENCE</scope>
    <source>
        <strain evidence="5">TRa3180A</strain>
    </source>
</reference>
<evidence type="ECO:0000313" key="6">
    <source>
        <dbReference type="Proteomes" id="UP000887226"/>
    </source>
</evidence>
<evidence type="ECO:0000256" key="3">
    <source>
        <dbReference type="SAM" id="MobiDB-lite"/>
    </source>
</evidence>
<evidence type="ECO:0000256" key="1">
    <source>
        <dbReference type="ARBA" id="ARBA00022679"/>
    </source>
</evidence>
<dbReference type="PROSITE" id="PS51186">
    <property type="entry name" value="GNAT"/>
    <property type="match status" value="1"/>
</dbReference>
<dbReference type="GO" id="GO:0007064">
    <property type="term" value="P:mitotic sister chromatid cohesion"/>
    <property type="evidence" value="ECO:0007669"/>
    <property type="project" value="TreeGrafter"/>
</dbReference>
<accession>A0A9P8CE24</accession>
<organism evidence="5 6">
    <name type="scientific">Calycina marina</name>
    <dbReference type="NCBI Taxonomy" id="1763456"/>
    <lineage>
        <taxon>Eukaryota</taxon>
        <taxon>Fungi</taxon>
        <taxon>Dikarya</taxon>
        <taxon>Ascomycota</taxon>
        <taxon>Pezizomycotina</taxon>
        <taxon>Leotiomycetes</taxon>
        <taxon>Helotiales</taxon>
        <taxon>Pezizellaceae</taxon>
        <taxon>Calycina</taxon>
    </lineage>
</organism>
<comment type="caution">
    <text evidence="5">The sequence shown here is derived from an EMBL/GenBank/DDBJ whole genome shotgun (WGS) entry which is preliminary data.</text>
</comment>
<dbReference type="SUPFAM" id="SSF55729">
    <property type="entry name" value="Acyl-CoA N-acyltransferases (Nat)"/>
    <property type="match status" value="1"/>
</dbReference>
<feature type="region of interest" description="Disordered" evidence="3">
    <location>
        <begin position="1"/>
        <end position="45"/>
    </location>
</feature>